<sequence length="348" mass="40379">MSPLLFVLGMEYLSRLKGKIGEKEDFHYHDRCSDLKLNHLGFADDVLLFCNGDIKCIVYMLQALKLFSLTSGLQPNASKIAIYCSNMRQDTVNQVLQLFGFSRHVLPFTYLGIPICVRKISRKECELLAEKMTARIKSWSSRNLSFTGRITLINSILIAIQDYWSQMMIMPRKVFKSIEAICRAFLWKGQSMFHGAEVVAWENVCQSKIACGFGIKKLKEWNKAAICNLCNVQNENGQQLFFEWSVADYCLMEIKRWLDWNARTISLPQLVRWIGKAKITKFRKQVYAASTAALTYNIWGSRNAIIWQESQLNSTRLIKDIRWSLKLRISMFLPKKIKTVDKDWFHAL</sequence>
<reference evidence="1" key="2">
    <citation type="submission" date="2021-03" db="UniProtKB">
        <authorList>
            <consortium name="EnsemblPlants"/>
        </authorList>
    </citation>
    <scope>IDENTIFICATION</scope>
</reference>
<dbReference type="Gramene" id="evm.model.09.1239">
    <property type="protein sequence ID" value="cds.evm.model.09.1239"/>
    <property type="gene ID" value="evm.TU.09.1239"/>
</dbReference>
<dbReference type="EnsemblPlants" id="evm.model.09.1239">
    <property type="protein sequence ID" value="cds.evm.model.09.1239"/>
    <property type="gene ID" value="evm.TU.09.1239"/>
</dbReference>
<dbReference type="OMA" id="EVVAWEN"/>
<keyword evidence="2" id="KW-1185">Reference proteome</keyword>
<dbReference type="EMBL" id="UZAU01000763">
    <property type="status" value="NOT_ANNOTATED_CDS"/>
    <property type="molecule type" value="Genomic_DNA"/>
</dbReference>
<organism evidence="1 2">
    <name type="scientific">Cannabis sativa</name>
    <name type="common">Hemp</name>
    <name type="synonym">Marijuana</name>
    <dbReference type="NCBI Taxonomy" id="3483"/>
    <lineage>
        <taxon>Eukaryota</taxon>
        <taxon>Viridiplantae</taxon>
        <taxon>Streptophyta</taxon>
        <taxon>Embryophyta</taxon>
        <taxon>Tracheophyta</taxon>
        <taxon>Spermatophyta</taxon>
        <taxon>Magnoliopsida</taxon>
        <taxon>eudicotyledons</taxon>
        <taxon>Gunneridae</taxon>
        <taxon>Pentapetalae</taxon>
        <taxon>rosids</taxon>
        <taxon>fabids</taxon>
        <taxon>Rosales</taxon>
        <taxon>Cannabaceae</taxon>
        <taxon>Cannabis</taxon>
    </lineage>
</organism>
<dbReference type="AlphaFoldDB" id="A0A803QDT5"/>
<protein>
    <recommendedName>
        <fullName evidence="3">Reverse transcriptase domain-containing protein</fullName>
    </recommendedName>
</protein>
<proteinExistence type="predicted"/>
<evidence type="ECO:0000313" key="2">
    <source>
        <dbReference type="Proteomes" id="UP000596661"/>
    </source>
</evidence>
<accession>A0A803QDT5</accession>
<dbReference type="PANTHER" id="PTHR33116">
    <property type="entry name" value="REVERSE TRANSCRIPTASE ZINC-BINDING DOMAIN-CONTAINING PROTEIN-RELATED-RELATED"/>
    <property type="match status" value="1"/>
</dbReference>
<dbReference type="Proteomes" id="UP000596661">
    <property type="component" value="Chromosome 9"/>
</dbReference>
<reference evidence="1" key="1">
    <citation type="submission" date="2018-11" db="EMBL/GenBank/DDBJ databases">
        <authorList>
            <person name="Grassa J C."/>
        </authorList>
    </citation>
    <scope>NUCLEOTIDE SEQUENCE [LARGE SCALE GENOMIC DNA]</scope>
</reference>
<dbReference type="PANTHER" id="PTHR33116:SF84">
    <property type="entry name" value="RNA-DIRECTED DNA POLYMERASE"/>
    <property type="match status" value="1"/>
</dbReference>
<evidence type="ECO:0008006" key="3">
    <source>
        <dbReference type="Google" id="ProtNLM"/>
    </source>
</evidence>
<evidence type="ECO:0000313" key="1">
    <source>
        <dbReference type="EnsemblPlants" id="cds.evm.model.09.1239"/>
    </source>
</evidence>
<name>A0A803QDT5_CANSA</name>